<reference evidence="5 6" key="1">
    <citation type="submission" date="2020-07" db="EMBL/GenBank/DDBJ databases">
        <title>Definition of the novel symbiovar canariense within Mesorhizobium novociceri, a new species of genus Mesorhizobium nodulating Cicer canariense in the Caldera de Taburiente National Park (La Palma, Canary Islands).</title>
        <authorList>
            <person name="Leon-Barrios M."/>
            <person name="Perez-Yepez J."/>
            <person name="Flores-Felix J.D."/>
            <person name="Ramirez-Baena M.H."/>
            <person name="Pulido-Suarez L."/>
            <person name="Igual J.M."/>
            <person name="Velazquez E."/>
            <person name="Peix A."/>
        </authorList>
    </citation>
    <scope>NUCLEOTIDE SEQUENCE [LARGE SCALE GENOMIC DNA]</scope>
    <source>
        <strain evidence="5 6">CCANP35</strain>
    </source>
</reference>
<keyword evidence="6" id="KW-1185">Reference proteome</keyword>
<dbReference type="GO" id="GO:0003677">
    <property type="term" value="F:DNA binding"/>
    <property type="evidence" value="ECO:0007669"/>
    <property type="project" value="UniProtKB-KW"/>
</dbReference>
<dbReference type="InterPro" id="IPR000792">
    <property type="entry name" value="Tscrpt_reg_LuxR_C"/>
</dbReference>
<keyword evidence="1" id="KW-0805">Transcription regulation</keyword>
<dbReference type="RefSeq" id="WP_181059388.1">
    <property type="nucleotide sequence ID" value="NZ_JACDTY010000010.1"/>
</dbReference>
<comment type="caution">
    <text evidence="5">The sequence shown here is derived from an EMBL/GenBank/DDBJ whole genome shotgun (WGS) entry which is preliminary data.</text>
</comment>
<accession>A0A838B8N8</accession>
<organism evidence="5 6">
    <name type="scientific">Mesorhizobium neociceri</name>
    <dbReference type="NCBI Taxonomy" id="1307853"/>
    <lineage>
        <taxon>Bacteria</taxon>
        <taxon>Pseudomonadati</taxon>
        <taxon>Pseudomonadota</taxon>
        <taxon>Alphaproteobacteria</taxon>
        <taxon>Hyphomicrobiales</taxon>
        <taxon>Phyllobacteriaceae</taxon>
        <taxon>Mesorhizobium</taxon>
    </lineage>
</organism>
<protein>
    <submittedName>
        <fullName evidence="5">DNA-binding response regulator</fullName>
    </submittedName>
</protein>
<keyword evidence="3" id="KW-0804">Transcription</keyword>
<evidence type="ECO:0000313" key="6">
    <source>
        <dbReference type="Proteomes" id="UP000558284"/>
    </source>
</evidence>
<dbReference type="Pfam" id="PF00196">
    <property type="entry name" value="GerE"/>
    <property type="match status" value="1"/>
</dbReference>
<dbReference type="PRINTS" id="PR00038">
    <property type="entry name" value="HTHLUXR"/>
</dbReference>
<proteinExistence type="predicted"/>
<dbReference type="PROSITE" id="PS50043">
    <property type="entry name" value="HTH_LUXR_2"/>
    <property type="match status" value="1"/>
</dbReference>
<evidence type="ECO:0000256" key="2">
    <source>
        <dbReference type="ARBA" id="ARBA00023125"/>
    </source>
</evidence>
<name>A0A838B8N8_9HYPH</name>
<gene>
    <name evidence="5" type="ORF">H0241_20020</name>
</gene>
<dbReference type="EMBL" id="JACDTY010000010">
    <property type="protein sequence ID" value="MBA1142512.1"/>
    <property type="molecule type" value="Genomic_DNA"/>
</dbReference>
<dbReference type="AlphaFoldDB" id="A0A838B8N8"/>
<keyword evidence="2 5" id="KW-0238">DNA-binding</keyword>
<evidence type="ECO:0000313" key="5">
    <source>
        <dbReference type="EMBL" id="MBA1142512.1"/>
    </source>
</evidence>
<evidence type="ECO:0000259" key="4">
    <source>
        <dbReference type="PROSITE" id="PS50043"/>
    </source>
</evidence>
<dbReference type="SUPFAM" id="SSF46894">
    <property type="entry name" value="C-terminal effector domain of the bipartite response regulators"/>
    <property type="match status" value="1"/>
</dbReference>
<dbReference type="Gene3D" id="1.10.10.10">
    <property type="entry name" value="Winged helix-like DNA-binding domain superfamily/Winged helix DNA-binding domain"/>
    <property type="match status" value="1"/>
</dbReference>
<evidence type="ECO:0000256" key="3">
    <source>
        <dbReference type="ARBA" id="ARBA00023163"/>
    </source>
</evidence>
<dbReference type="GO" id="GO:0006355">
    <property type="term" value="P:regulation of DNA-templated transcription"/>
    <property type="evidence" value="ECO:0007669"/>
    <property type="project" value="InterPro"/>
</dbReference>
<dbReference type="CDD" id="cd06170">
    <property type="entry name" value="LuxR_C_like"/>
    <property type="match status" value="1"/>
</dbReference>
<dbReference type="InterPro" id="IPR036388">
    <property type="entry name" value="WH-like_DNA-bd_sf"/>
</dbReference>
<dbReference type="PANTHER" id="PTHR44688">
    <property type="entry name" value="DNA-BINDING TRANSCRIPTIONAL ACTIVATOR DEVR_DOSR"/>
    <property type="match status" value="1"/>
</dbReference>
<dbReference type="Proteomes" id="UP000558284">
    <property type="component" value="Unassembled WGS sequence"/>
</dbReference>
<feature type="domain" description="HTH luxR-type" evidence="4">
    <location>
        <begin position="195"/>
        <end position="258"/>
    </location>
</feature>
<dbReference type="InterPro" id="IPR016032">
    <property type="entry name" value="Sig_transdc_resp-reg_C-effctor"/>
</dbReference>
<dbReference type="PANTHER" id="PTHR44688:SF16">
    <property type="entry name" value="DNA-BINDING TRANSCRIPTIONAL ACTIVATOR DEVR_DOSR"/>
    <property type="match status" value="1"/>
</dbReference>
<evidence type="ECO:0000256" key="1">
    <source>
        <dbReference type="ARBA" id="ARBA00023015"/>
    </source>
</evidence>
<sequence length="258" mass="28311">MKPAARGSPPSFDAWNAGLGAAASAIGARGFPDALAAALRLLTPFQMMNGFLYSPAGRAFDLYNEKIVAERSIIVDRYLAGAYVLDPFYDAVRGDAAERMIVMRELAPDDFLHTEYYRRHYATTEIGDEIGFVLKLENSFAGVLSLSRTGAAPLFAEDELARLRSAAPIVCALAARHWFHVPGLSLDIKDATPAARIEHPLLTRRELEIVTLVLKGHSNLSLAAVLSLSPNTVKVHRRQIYSKLAISSQAELFRLFLN</sequence>
<dbReference type="SMART" id="SM00421">
    <property type="entry name" value="HTH_LUXR"/>
    <property type="match status" value="1"/>
</dbReference>